<keyword evidence="10 15" id="KW-0560">Oxidoreductase</keyword>
<dbReference type="GO" id="GO:0004497">
    <property type="term" value="F:monooxygenase activity"/>
    <property type="evidence" value="ECO:0007669"/>
    <property type="project" value="UniProtKB-KW"/>
</dbReference>
<comment type="similarity">
    <text evidence="5 15">Belongs to the cytochrome P450 family.</text>
</comment>
<evidence type="ECO:0000256" key="6">
    <source>
        <dbReference type="ARBA" id="ARBA00022617"/>
    </source>
</evidence>
<dbReference type="PROSITE" id="PS00086">
    <property type="entry name" value="CYTOCHROME_P450"/>
    <property type="match status" value="1"/>
</dbReference>
<evidence type="ECO:0000256" key="11">
    <source>
        <dbReference type="ARBA" id="ARBA00023004"/>
    </source>
</evidence>
<keyword evidence="16" id="KW-1133">Transmembrane helix</keyword>
<keyword evidence="9" id="KW-0492">Microsome</keyword>
<name>A0AAJ7FV77_CEPCN</name>
<evidence type="ECO:0000313" key="17">
    <source>
        <dbReference type="Proteomes" id="UP000694920"/>
    </source>
</evidence>
<evidence type="ECO:0000256" key="1">
    <source>
        <dbReference type="ARBA" id="ARBA00001971"/>
    </source>
</evidence>
<feature type="transmembrane region" description="Helical" evidence="16">
    <location>
        <begin position="6"/>
        <end position="24"/>
    </location>
</feature>
<feature type="binding site" description="axial binding residue" evidence="14">
    <location>
        <position position="438"/>
    </location>
    <ligand>
        <name>heme</name>
        <dbReference type="ChEBI" id="CHEBI:30413"/>
    </ligand>
    <ligandPart>
        <name>Fe</name>
        <dbReference type="ChEBI" id="CHEBI:18248"/>
    </ligandPart>
</feature>
<dbReference type="Pfam" id="PF00067">
    <property type="entry name" value="p450"/>
    <property type="match status" value="1"/>
</dbReference>
<evidence type="ECO:0000256" key="3">
    <source>
        <dbReference type="ARBA" id="ARBA00004174"/>
    </source>
</evidence>
<dbReference type="GO" id="GO:0005506">
    <property type="term" value="F:iron ion binding"/>
    <property type="evidence" value="ECO:0007669"/>
    <property type="project" value="InterPro"/>
</dbReference>
<dbReference type="CDD" id="cd20628">
    <property type="entry name" value="CYP4"/>
    <property type="match status" value="1"/>
</dbReference>
<gene>
    <name evidence="18" type="primary">LOC107274924</name>
</gene>
<keyword evidence="16" id="KW-0812">Transmembrane</keyword>
<evidence type="ECO:0000256" key="4">
    <source>
        <dbReference type="ARBA" id="ARBA00004406"/>
    </source>
</evidence>
<keyword evidence="6 14" id="KW-0349">Heme</keyword>
<dbReference type="GeneID" id="107274924"/>
<evidence type="ECO:0000256" key="9">
    <source>
        <dbReference type="ARBA" id="ARBA00022848"/>
    </source>
</evidence>
<dbReference type="GO" id="GO:0005789">
    <property type="term" value="C:endoplasmic reticulum membrane"/>
    <property type="evidence" value="ECO:0007669"/>
    <property type="project" value="UniProtKB-SubCell"/>
</dbReference>
<dbReference type="Gene3D" id="1.10.630.10">
    <property type="entry name" value="Cytochrome P450"/>
    <property type="match status" value="1"/>
</dbReference>
<evidence type="ECO:0000256" key="2">
    <source>
        <dbReference type="ARBA" id="ARBA00003690"/>
    </source>
</evidence>
<sequence>MSSVTLFLMGIAFSIVLALLAKRLKFLYALRRIPSPMSLPLIGNAIQLQCSQEEFFKRLLQWSREFGDIFLIWVGVQPFIFLYRVEDIQPLLSSSVHINKSAAYEFLRPWLGTGLVTSNGKKWYTRRKLITPSFHSGLLEQYLKNSIREADILVTKLRAEVNKNGFNIVPYAKLAALDVICVSAMGYHINAQSNCTNEYVLAVDKAARITQERFVNIWISLDVIFKRTTAGKEFKKALEIMDRFTEKVITGRKAEWRSKRDGNFNEFPKKRKALLDMLLEMSDDGKILSDEDIREEVNTFMFAGHDTVATSVSWILYALGRFPKYQNLILEEYDRIIGSNDITLEDLNKLDWLEACIKESWRLYPVTPLIARQISDPLRLRDTDIPSGSTILINSYILNRDPRHYTQPEMYYPERFLPDKPKPPPFAFIPFSAGSRNCIGAKFALIEVKVMILRILNAYNIHSLDSEDKLRLTAELVLANTGGLRLAITPRHSPA</sequence>
<keyword evidence="12 15" id="KW-0503">Monooxygenase</keyword>
<dbReference type="SUPFAM" id="SSF48264">
    <property type="entry name" value="Cytochrome P450"/>
    <property type="match status" value="1"/>
</dbReference>
<evidence type="ECO:0000256" key="7">
    <source>
        <dbReference type="ARBA" id="ARBA00022723"/>
    </source>
</evidence>
<dbReference type="InterPro" id="IPR001128">
    <property type="entry name" value="Cyt_P450"/>
</dbReference>
<accession>A0AAJ7FV77</accession>
<evidence type="ECO:0000256" key="16">
    <source>
        <dbReference type="SAM" id="Phobius"/>
    </source>
</evidence>
<keyword evidence="11 14" id="KW-0408">Iron</keyword>
<comment type="function">
    <text evidence="2">May be involved in the metabolism of insect hormones and in the breakdown of synthetic insecticides.</text>
</comment>
<dbReference type="AlphaFoldDB" id="A0AAJ7FV77"/>
<evidence type="ECO:0000256" key="10">
    <source>
        <dbReference type="ARBA" id="ARBA00023002"/>
    </source>
</evidence>
<dbReference type="InterPro" id="IPR002401">
    <property type="entry name" value="Cyt_P450_E_grp-I"/>
</dbReference>
<proteinExistence type="inferred from homology"/>
<protein>
    <submittedName>
        <fullName evidence="18">Cytochrome P450 4c3</fullName>
    </submittedName>
</protein>
<dbReference type="RefSeq" id="XP_015609996.1">
    <property type="nucleotide sequence ID" value="XM_015754510.2"/>
</dbReference>
<dbReference type="InterPro" id="IPR036396">
    <property type="entry name" value="Cyt_P450_sf"/>
</dbReference>
<dbReference type="GO" id="GO:0016705">
    <property type="term" value="F:oxidoreductase activity, acting on paired donors, with incorporation or reduction of molecular oxygen"/>
    <property type="evidence" value="ECO:0007669"/>
    <property type="project" value="InterPro"/>
</dbReference>
<keyword evidence="13 16" id="KW-0472">Membrane</keyword>
<evidence type="ECO:0000256" key="15">
    <source>
        <dbReference type="RuleBase" id="RU000461"/>
    </source>
</evidence>
<evidence type="ECO:0000313" key="18">
    <source>
        <dbReference type="RefSeq" id="XP_015609996.1"/>
    </source>
</evidence>
<evidence type="ECO:0000256" key="14">
    <source>
        <dbReference type="PIRSR" id="PIRSR602401-1"/>
    </source>
</evidence>
<dbReference type="Proteomes" id="UP000694920">
    <property type="component" value="Unplaced"/>
</dbReference>
<keyword evidence="7 14" id="KW-0479">Metal-binding</keyword>
<evidence type="ECO:0000256" key="5">
    <source>
        <dbReference type="ARBA" id="ARBA00010617"/>
    </source>
</evidence>
<dbReference type="PANTHER" id="PTHR24291:SF189">
    <property type="entry name" value="CYTOCHROME P450 4C3-RELATED"/>
    <property type="match status" value="1"/>
</dbReference>
<dbReference type="PANTHER" id="PTHR24291">
    <property type="entry name" value="CYTOCHROME P450 FAMILY 4"/>
    <property type="match status" value="1"/>
</dbReference>
<organism evidence="17 18">
    <name type="scientific">Cephus cinctus</name>
    <name type="common">Wheat stem sawfly</name>
    <dbReference type="NCBI Taxonomy" id="211228"/>
    <lineage>
        <taxon>Eukaryota</taxon>
        <taxon>Metazoa</taxon>
        <taxon>Ecdysozoa</taxon>
        <taxon>Arthropoda</taxon>
        <taxon>Hexapoda</taxon>
        <taxon>Insecta</taxon>
        <taxon>Pterygota</taxon>
        <taxon>Neoptera</taxon>
        <taxon>Endopterygota</taxon>
        <taxon>Hymenoptera</taxon>
        <taxon>Cephoidea</taxon>
        <taxon>Cephidae</taxon>
        <taxon>Cephus</taxon>
    </lineage>
</organism>
<evidence type="ECO:0000256" key="12">
    <source>
        <dbReference type="ARBA" id="ARBA00023033"/>
    </source>
</evidence>
<keyword evidence="8" id="KW-0256">Endoplasmic reticulum</keyword>
<dbReference type="PRINTS" id="PR00385">
    <property type="entry name" value="P450"/>
</dbReference>
<comment type="subcellular location">
    <subcellularLocation>
        <location evidence="4">Endoplasmic reticulum membrane</location>
        <topology evidence="4">Peripheral membrane protein</topology>
    </subcellularLocation>
    <subcellularLocation>
        <location evidence="3">Microsome membrane</location>
        <topology evidence="3">Peripheral membrane protein</topology>
    </subcellularLocation>
</comment>
<dbReference type="InterPro" id="IPR050196">
    <property type="entry name" value="Cytochrome_P450_Monoox"/>
</dbReference>
<evidence type="ECO:0000256" key="13">
    <source>
        <dbReference type="ARBA" id="ARBA00023136"/>
    </source>
</evidence>
<evidence type="ECO:0000256" key="8">
    <source>
        <dbReference type="ARBA" id="ARBA00022824"/>
    </source>
</evidence>
<keyword evidence="17" id="KW-1185">Reference proteome</keyword>
<dbReference type="InterPro" id="IPR017972">
    <property type="entry name" value="Cyt_P450_CS"/>
</dbReference>
<comment type="cofactor">
    <cofactor evidence="1 14">
        <name>heme</name>
        <dbReference type="ChEBI" id="CHEBI:30413"/>
    </cofactor>
</comment>
<dbReference type="GO" id="GO:0020037">
    <property type="term" value="F:heme binding"/>
    <property type="evidence" value="ECO:0007669"/>
    <property type="project" value="InterPro"/>
</dbReference>
<dbReference type="KEGG" id="ccin:107274924"/>
<dbReference type="PRINTS" id="PR00463">
    <property type="entry name" value="EP450I"/>
</dbReference>
<reference evidence="18" key="1">
    <citation type="submission" date="2025-08" db="UniProtKB">
        <authorList>
            <consortium name="RefSeq"/>
        </authorList>
    </citation>
    <scope>IDENTIFICATION</scope>
</reference>